<feature type="domain" description="GPR180/TMEM145 transmembrane" evidence="4">
    <location>
        <begin position="207"/>
        <end position="301"/>
    </location>
</feature>
<keyword evidence="3" id="KW-0732">Signal</keyword>
<dbReference type="InterPro" id="IPR019336">
    <property type="entry name" value="GPR180/TMEM145_TM"/>
</dbReference>
<keyword evidence="2" id="KW-0812">Transmembrane</keyword>
<accession>A0A7S2T801</accession>
<dbReference type="PANTHER" id="PTHR23252:SF24">
    <property type="entry name" value="TRANSMEMBRANE PROTEIN 145"/>
    <property type="match status" value="1"/>
</dbReference>
<keyword evidence="2" id="KW-1133">Transmembrane helix</keyword>
<feature type="transmembrane region" description="Helical" evidence="2">
    <location>
        <begin position="470"/>
        <end position="491"/>
    </location>
</feature>
<feature type="chain" id="PRO_5031512027" description="GPR180/TMEM145 transmembrane domain-containing protein" evidence="3">
    <location>
        <begin position="43"/>
        <end position="533"/>
    </location>
</feature>
<dbReference type="AlphaFoldDB" id="A0A7S2T801"/>
<evidence type="ECO:0000256" key="3">
    <source>
        <dbReference type="SAM" id="SignalP"/>
    </source>
</evidence>
<organism evidence="5">
    <name type="scientific">Chloropicon roscoffensis</name>
    <dbReference type="NCBI Taxonomy" id="1461544"/>
    <lineage>
        <taxon>Eukaryota</taxon>
        <taxon>Viridiplantae</taxon>
        <taxon>Chlorophyta</taxon>
        <taxon>Chloropicophyceae</taxon>
        <taxon>Chloropicales</taxon>
        <taxon>Chloropicaceae</taxon>
        <taxon>Chloropicon</taxon>
    </lineage>
</organism>
<dbReference type="GO" id="GO:0019236">
    <property type="term" value="P:response to pheromone"/>
    <property type="evidence" value="ECO:0007669"/>
    <property type="project" value="InterPro"/>
</dbReference>
<dbReference type="Pfam" id="PF10192">
    <property type="entry name" value="GPR180-TMEM145_TM"/>
    <property type="match status" value="2"/>
</dbReference>
<feature type="transmembrane region" description="Helical" evidence="2">
    <location>
        <begin position="194"/>
        <end position="216"/>
    </location>
</feature>
<dbReference type="InterPro" id="IPR047831">
    <property type="entry name" value="GPR180/TMEM145"/>
</dbReference>
<evidence type="ECO:0000256" key="2">
    <source>
        <dbReference type="SAM" id="Phobius"/>
    </source>
</evidence>
<gene>
    <name evidence="5" type="ORF">CROS1312_LOCUS941</name>
</gene>
<protein>
    <recommendedName>
        <fullName evidence="4">GPR180/TMEM145 transmembrane domain-containing protein</fullName>
    </recommendedName>
</protein>
<name>A0A7S2T801_9CHLO</name>
<dbReference type="GO" id="GO:0007186">
    <property type="term" value="P:G protein-coupled receptor signaling pathway"/>
    <property type="evidence" value="ECO:0007669"/>
    <property type="project" value="InterPro"/>
</dbReference>
<feature type="transmembrane region" description="Helical" evidence="2">
    <location>
        <begin position="436"/>
        <end position="458"/>
    </location>
</feature>
<feature type="transmembrane region" description="Helical" evidence="2">
    <location>
        <begin position="286"/>
        <end position="307"/>
    </location>
</feature>
<feature type="transmembrane region" description="Helical" evidence="2">
    <location>
        <begin position="360"/>
        <end position="381"/>
    </location>
</feature>
<feature type="transmembrane region" description="Helical" evidence="2">
    <location>
        <begin position="401"/>
        <end position="424"/>
    </location>
</feature>
<feature type="transmembrane region" description="Helical" evidence="2">
    <location>
        <begin position="228"/>
        <end position="255"/>
    </location>
</feature>
<proteinExistence type="predicted"/>
<feature type="signal peptide" evidence="3">
    <location>
        <begin position="1"/>
        <end position="42"/>
    </location>
</feature>
<feature type="compositionally biased region" description="Basic residues" evidence="1">
    <location>
        <begin position="523"/>
        <end position="533"/>
    </location>
</feature>
<sequence length="533" mass="59143">MARNMAPAGATHGHGSHRRVRLPDLLALLALCLSSSMPFASGKVVHGEAQLGSVNTERYLTKFSATKGAELRLRATFDVVAGFWDKKHSVELDVFTEAGFGTFKQKLDRGSLCDDRVKHAYKREVVAPRLRSAGRRSDPVEVNLDWTNDQKSQIFYLYVTDCALEWYNAKGLPPLMYDLEIVTEQHGHLPSDEWGLLTFNLLTSIVLGALFFVLLGKSADAYRKQKQIHAFVLVVVAAYALQLLSLVCETLHLVVYNYNGKGLRWRHTFFALDFVSEVSQGASEHLVSLLLIFLACGWTTVSLNEVVRQVTDAAAKAPAPGSRGGELGIVELAARSARRLLRNPKARQLARQLASPARSIFRQVSLGGVFVVVLTALHLLLEMMGRRYHDEFSQFHDHEHWPGKCILALRVMLWVIFLGGALMTHNGCKKGSELRSSMVSLAAFGTVWLLAFPVTVVVAGALPPRLRHRFVSIGSVLLQMVALQYLSYLCFFSTKFAKVSSISDPRKAETLPSEGLQRGKPGASRRRLKVAYD</sequence>
<evidence type="ECO:0000313" key="5">
    <source>
        <dbReference type="EMBL" id="CAD9721673.1"/>
    </source>
</evidence>
<evidence type="ECO:0000256" key="1">
    <source>
        <dbReference type="SAM" id="MobiDB-lite"/>
    </source>
</evidence>
<feature type="domain" description="GPR180/TMEM145 transmembrane" evidence="4">
    <location>
        <begin position="369"/>
        <end position="483"/>
    </location>
</feature>
<feature type="region of interest" description="Disordered" evidence="1">
    <location>
        <begin position="507"/>
        <end position="533"/>
    </location>
</feature>
<reference evidence="5" key="1">
    <citation type="submission" date="2021-01" db="EMBL/GenBank/DDBJ databases">
        <authorList>
            <person name="Corre E."/>
            <person name="Pelletier E."/>
            <person name="Niang G."/>
            <person name="Scheremetjew M."/>
            <person name="Finn R."/>
            <person name="Kale V."/>
            <person name="Holt S."/>
            <person name="Cochrane G."/>
            <person name="Meng A."/>
            <person name="Brown T."/>
            <person name="Cohen L."/>
        </authorList>
    </citation>
    <scope>NUCLEOTIDE SEQUENCE</scope>
    <source>
        <strain evidence="5">RCC2335</strain>
    </source>
</reference>
<evidence type="ECO:0000259" key="4">
    <source>
        <dbReference type="Pfam" id="PF10192"/>
    </source>
</evidence>
<dbReference type="EMBL" id="HBHM01001253">
    <property type="protein sequence ID" value="CAD9721673.1"/>
    <property type="molecule type" value="Transcribed_RNA"/>
</dbReference>
<dbReference type="PANTHER" id="PTHR23252">
    <property type="entry name" value="INTIMAL THICKNESS RECEPTOR-RELATED"/>
    <property type="match status" value="1"/>
</dbReference>
<keyword evidence="2" id="KW-0472">Membrane</keyword>